<accession>A0AAE0MIS0</accession>
<dbReference type="Proteomes" id="UP001286456">
    <property type="component" value="Unassembled WGS sequence"/>
</dbReference>
<feature type="domain" description="Clr5" evidence="2">
    <location>
        <begin position="11"/>
        <end position="61"/>
    </location>
</feature>
<feature type="region of interest" description="Disordered" evidence="1">
    <location>
        <begin position="339"/>
        <end position="376"/>
    </location>
</feature>
<feature type="compositionally biased region" description="Basic and acidic residues" evidence="1">
    <location>
        <begin position="136"/>
        <end position="148"/>
    </location>
</feature>
<dbReference type="Pfam" id="PF14420">
    <property type="entry name" value="Clr5"/>
    <property type="match status" value="1"/>
</dbReference>
<keyword evidence="4" id="KW-1185">Reference proteome</keyword>
<organism evidence="3 4">
    <name type="scientific">Cercophora scortea</name>
    <dbReference type="NCBI Taxonomy" id="314031"/>
    <lineage>
        <taxon>Eukaryota</taxon>
        <taxon>Fungi</taxon>
        <taxon>Dikarya</taxon>
        <taxon>Ascomycota</taxon>
        <taxon>Pezizomycotina</taxon>
        <taxon>Sordariomycetes</taxon>
        <taxon>Sordariomycetidae</taxon>
        <taxon>Sordariales</taxon>
        <taxon>Lasiosphaeriaceae</taxon>
        <taxon>Cercophora</taxon>
    </lineage>
</organism>
<sequence>MPPAADKVPLDWETYREAISELYWNREKELQEVIEIMQATHGFIATKKQFKKQLKGWGLEKNIKTREMIAMILIQKKRREEENKKTCFFVRNKRVSEEKLRRFLKRYKMVEIEATEAAAAQDEIPPDIRYCTPDPDESRDFRSPKTERSSLPAAYAEEEEKEVYATTENAQGAAPHEYDTDLQVPSSPYGTHQPYVQTSLPYWSDATNTHHTATDMMSPYSVPDDDSHLLSPNFYTAFTEHDAPLFSPVPSFETILHDGFHGMSFPGFFPSTSAASQPLFGGQAISYSHPDSAESAYPDLPAEVEESGYRQAYGADMETPWHGEGSELMPQTPVTTFNYGALDRSPQPASANPEEEDSISNNAAVAPDRTANAVGSDQGTAYAQCSCGMGCYGSQGAEPDATWR</sequence>
<evidence type="ECO:0000313" key="3">
    <source>
        <dbReference type="EMBL" id="KAK3334156.1"/>
    </source>
</evidence>
<dbReference type="InterPro" id="IPR025676">
    <property type="entry name" value="Clr5_dom"/>
</dbReference>
<feature type="region of interest" description="Disordered" evidence="1">
    <location>
        <begin position="123"/>
        <end position="179"/>
    </location>
</feature>
<protein>
    <submittedName>
        <fullName evidence="3">Clr5 domain-containing protein</fullName>
    </submittedName>
</protein>
<gene>
    <name evidence="3" type="ORF">B0T19DRAFT_147523</name>
</gene>
<evidence type="ECO:0000259" key="2">
    <source>
        <dbReference type="Pfam" id="PF14420"/>
    </source>
</evidence>
<evidence type="ECO:0000256" key="1">
    <source>
        <dbReference type="SAM" id="MobiDB-lite"/>
    </source>
</evidence>
<dbReference type="AlphaFoldDB" id="A0AAE0MIS0"/>
<reference evidence="3" key="2">
    <citation type="submission" date="2023-06" db="EMBL/GenBank/DDBJ databases">
        <authorList>
            <consortium name="Lawrence Berkeley National Laboratory"/>
            <person name="Haridas S."/>
            <person name="Hensen N."/>
            <person name="Bonometti L."/>
            <person name="Westerberg I."/>
            <person name="Brannstrom I.O."/>
            <person name="Guillou S."/>
            <person name="Cros-Aarteil S."/>
            <person name="Calhoun S."/>
            <person name="Kuo A."/>
            <person name="Mondo S."/>
            <person name="Pangilinan J."/>
            <person name="Riley R."/>
            <person name="Labutti K."/>
            <person name="Andreopoulos B."/>
            <person name="Lipzen A."/>
            <person name="Chen C."/>
            <person name="Yanf M."/>
            <person name="Daum C."/>
            <person name="Ng V."/>
            <person name="Clum A."/>
            <person name="Steindorff A."/>
            <person name="Ohm R."/>
            <person name="Martin F."/>
            <person name="Silar P."/>
            <person name="Natvig D."/>
            <person name="Lalanne C."/>
            <person name="Gautier V."/>
            <person name="Ament-Velasquez S.L."/>
            <person name="Kruys A."/>
            <person name="Hutchinson M.I."/>
            <person name="Powell A.J."/>
            <person name="Barry K."/>
            <person name="Miller A.N."/>
            <person name="Grigoriev I.V."/>
            <person name="Debuchy R."/>
            <person name="Gladieux P."/>
            <person name="Thoren M.H."/>
            <person name="Johannesson H."/>
        </authorList>
    </citation>
    <scope>NUCLEOTIDE SEQUENCE</scope>
    <source>
        <strain evidence="3">SMH4131-1</strain>
    </source>
</reference>
<dbReference type="PANTHER" id="PTHR38788:SF3">
    <property type="entry name" value="CLR5 DOMAIN-CONTAINING PROTEIN"/>
    <property type="match status" value="1"/>
</dbReference>
<reference evidence="3" key="1">
    <citation type="journal article" date="2023" name="Mol. Phylogenet. Evol.">
        <title>Genome-scale phylogeny and comparative genomics of the fungal order Sordariales.</title>
        <authorList>
            <person name="Hensen N."/>
            <person name="Bonometti L."/>
            <person name="Westerberg I."/>
            <person name="Brannstrom I.O."/>
            <person name="Guillou S."/>
            <person name="Cros-Aarteil S."/>
            <person name="Calhoun S."/>
            <person name="Haridas S."/>
            <person name="Kuo A."/>
            <person name="Mondo S."/>
            <person name="Pangilinan J."/>
            <person name="Riley R."/>
            <person name="LaButti K."/>
            <person name="Andreopoulos B."/>
            <person name="Lipzen A."/>
            <person name="Chen C."/>
            <person name="Yan M."/>
            <person name="Daum C."/>
            <person name="Ng V."/>
            <person name="Clum A."/>
            <person name="Steindorff A."/>
            <person name="Ohm R.A."/>
            <person name="Martin F."/>
            <person name="Silar P."/>
            <person name="Natvig D.O."/>
            <person name="Lalanne C."/>
            <person name="Gautier V."/>
            <person name="Ament-Velasquez S.L."/>
            <person name="Kruys A."/>
            <person name="Hutchinson M.I."/>
            <person name="Powell A.J."/>
            <person name="Barry K."/>
            <person name="Miller A.N."/>
            <person name="Grigoriev I.V."/>
            <person name="Debuchy R."/>
            <person name="Gladieux P."/>
            <person name="Hiltunen Thoren M."/>
            <person name="Johannesson H."/>
        </authorList>
    </citation>
    <scope>NUCLEOTIDE SEQUENCE</scope>
    <source>
        <strain evidence="3">SMH4131-1</strain>
    </source>
</reference>
<comment type="caution">
    <text evidence="3">The sequence shown here is derived from an EMBL/GenBank/DDBJ whole genome shotgun (WGS) entry which is preliminary data.</text>
</comment>
<dbReference type="PANTHER" id="PTHR38788">
    <property type="entry name" value="CLR5 DOMAIN-CONTAINING PROTEIN"/>
    <property type="match status" value="1"/>
</dbReference>
<name>A0AAE0MIS0_9PEZI</name>
<proteinExistence type="predicted"/>
<evidence type="ECO:0000313" key="4">
    <source>
        <dbReference type="Proteomes" id="UP001286456"/>
    </source>
</evidence>
<dbReference type="EMBL" id="JAUEPO010000002">
    <property type="protein sequence ID" value="KAK3334156.1"/>
    <property type="molecule type" value="Genomic_DNA"/>
</dbReference>